<dbReference type="InterPro" id="IPR000629">
    <property type="entry name" value="RNA-helicase_DEAD-box_CS"/>
</dbReference>
<evidence type="ECO:0000259" key="15">
    <source>
        <dbReference type="PROSITE" id="PS51195"/>
    </source>
</evidence>
<evidence type="ECO:0000256" key="1">
    <source>
        <dbReference type="ARBA" id="ARBA00012552"/>
    </source>
</evidence>
<dbReference type="PROSITE" id="PS51194">
    <property type="entry name" value="HELICASE_CTER"/>
    <property type="match status" value="1"/>
</dbReference>
<dbReference type="SMART" id="SM00490">
    <property type="entry name" value="HELICc"/>
    <property type="match status" value="1"/>
</dbReference>
<name>A0AAE6RGD2_9PSED</name>
<dbReference type="FunFam" id="3.40.50.300:FF:000108">
    <property type="entry name" value="ATP-dependent RNA helicase RhlE"/>
    <property type="match status" value="1"/>
</dbReference>
<dbReference type="PROSITE" id="PS00039">
    <property type="entry name" value="DEAD_ATP_HELICASE"/>
    <property type="match status" value="1"/>
</dbReference>
<dbReference type="Gene3D" id="3.40.50.300">
    <property type="entry name" value="P-loop containing nucleotide triphosphate hydrolases"/>
    <property type="match status" value="2"/>
</dbReference>
<dbReference type="GO" id="GO:0005829">
    <property type="term" value="C:cytosol"/>
    <property type="evidence" value="ECO:0007669"/>
    <property type="project" value="TreeGrafter"/>
</dbReference>
<dbReference type="SMART" id="SM00487">
    <property type="entry name" value="DEXDc"/>
    <property type="match status" value="1"/>
</dbReference>
<dbReference type="RefSeq" id="WP_159266637.1">
    <property type="nucleotide sequence ID" value="NZ_CP040324.1"/>
</dbReference>
<comment type="catalytic activity">
    <reaction evidence="8">
        <text>ATP + H2O = ADP + phosphate + H(+)</text>
        <dbReference type="Rhea" id="RHEA:13065"/>
        <dbReference type="ChEBI" id="CHEBI:15377"/>
        <dbReference type="ChEBI" id="CHEBI:15378"/>
        <dbReference type="ChEBI" id="CHEBI:30616"/>
        <dbReference type="ChEBI" id="CHEBI:43474"/>
        <dbReference type="ChEBI" id="CHEBI:456216"/>
        <dbReference type="EC" id="3.6.4.13"/>
    </reaction>
</comment>
<sequence length="443" mass="48881">MNFAKLGLIEPLLRTLQQLDYTTPTPVQAKAIPAVLAGRDLMAAAQTGTGKTAGFALPVLQRLALEGEKVASNSIRALVLVPTRELAEQVHNNVREYAENLPLSTYAVYGGVSINPQMMRLRRGVDLLVATPGRLLDLFRQNAVKFNQVQTLVLDEADRMLDLGFAEELQSVYAALPRKRQTLLFSATFSDQIRMLAGLALNDPLSIEVSPRNATAASVKQWLVPVDKKRKVDLFCHLLRKQRWKQVLVFAKTRNGVDQLVERLLAEGVNTDGIHGDRPQATRQRALDSFKAREVQVLVATDVAARGLDIDDLPLVVNLDLPIVAEDYVHRIGRTGRAGNKGEAISLVCADEVQLLAAIEVLTRQTLPRHEEPDFIPDHRVPMTDATGQVIKKPKKPKKPKENSAKRGLGRWMDSTEAGNAEPAVKAVRKVPSFNGGPRKRKP</sequence>
<evidence type="ECO:0000256" key="7">
    <source>
        <dbReference type="ARBA" id="ARBA00038437"/>
    </source>
</evidence>
<dbReference type="InterPro" id="IPR027417">
    <property type="entry name" value="P-loop_NTPase"/>
</dbReference>
<dbReference type="PROSITE" id="PS51192">
    <property type="entry name" value="HELICASE_ATP_BIND_1"/>
    <property type="match status" value="1"/>
</dbReference>
<organism evidence="16 17">
    <name type="scientific">Pseudomonas monteilii</name>
    <dbReference type="NCBI Taxonomy" id="76759"/>
    <lineage>
        <taxon>Bacteria</taxon>
        <taxon>Pseudomonadati</taxon>
        <taxon>Pseudomonadota</taxon>
        <taxon>Gammaproteobacteria</taxon>
        <taxon>Pseudomonadales</taxon>
        <taxon>Pseudomonadaceae</taxon>
        <taxon>Pseudomonas</taxon>
    </lineage>
</organism>
<evidence type="ECO:0000256" key="11">
    <source>
        <dbReference type="RuleBase" id="RU000492"/>
    </source>
</evidence>
<evidence type="ECO:0000256" key="6">
    <source>
        <dbReference type="ARBA" id="ARBA00022840"/>
    </source>
</evidence>
<dbReference type="InterPro" id="IPR044742">
    <property type="entry name" value="DEAD/DEAH_RhlB"/>
</dbReference>
<keyword evidence="4 11" id="KW-0378">Hydrolase</keyword>
<dbReference type="GO" id="GO:0009266">
    <property type="term" value="P:response to temperature stimulus"/>
    <property type="evidence" value="ECO:0007669"/>
    <property type="project" value="UniProtKB-ARBA"/>
</dbReference>
<dbReference type="GO" id="GO:0003676">
    <property type="term" value="F:nucleic acid binding"/>
    <property type="evidence" value="ECO:0007669"/>
    <property type="project" value="InterPro"/>
</dbReference>
<feature type="domain" description="DEAD-box RNA helicase Q" evidence="15">
    <location>
        <begin position="1"/>
        <end position="29"/>
    </location>
</feature>
<dbReference type="Proteomes" id="UP000464593">
    <property type="component" value="Chromosome"/>
</dbReference>
<keyword evidence="5 11" id="KW-0347">Helicase</keyword>
<dbReference type="PANTHER" id="PTHR47959:SF13">
    <property type="entry name" value="ATP-DEPENDENT RNA HELICASE RHLE"/>
    <property type="match status" value="1"/>
</dbReference>
<reference evidence="16 17" key="1">
    <citation type="submission" date="2019-05" db="EMBL/GenBank/DDBJ databases">
        <title>Complete genome sequence of Pseudomonas Pseudomonas resinovorans.</title>
        <authorList>
            <person name="Chen H.-P."/>
        </authorList>
    </citation>
    <scope>NUCLEOTIDE SEQUENCE [LARGE SCALE GENOMIC DNA]</scope>
    <source>
        <strain evidence="16 17">TCU-CK1</strain>
    </source>
</reference>
<dbReference type="CDD" id="cd18787">
    <property type="entry name" value="SF2_C_DEAD"/>
    <property type="match status" value="1"/>
</dbReference>
<feature type="domain" description="Helicase C-terminal" evidence="14">
    <location>
        <begin position="218"/>
        <end position="380"/>
    </location>
</feature>
<feature type="domain" description="Helicase ATP-binding" evidence="13">
    <location>
        <begin position="32"/>
        <end position="207"/>
    </location>
</feature>
<dbReference type="Pfam" id="PF00271">
    <property type="entry name" value="Helicase_C"/>
    <property type="match status" value="1"/>
</dbReference>
<dbReference type="InterPro" id="IPR050079">
    <property type="entry name" value="DEAD_box_RNA_helicase"/>
</dbReference>
<evidence type="ECO:0000256" key="3">
    <source>
        <dbReference type="ARBA" id="ARBA00022741"/>
    </source>
</evidence>
<dbReference type="GO" id="GO:0005524">
    <property type="term" value="F:ATP binding"/>
    <property type="evidence" value="ECO:0007669"/>
    <property type="project" value="UniProtKB-KW"/>
</dbReference>
<dbReference type="InterPro" id="IPR001650">
    <property type="entry name" value="Helicase_C-like"/>
</dbReference>
<evidence type="ECO:0000256" key="12">
    <source>
        <dbReference type="SAM" id="MobiDB-lite"/>
    </source>
</evidence>
<protein>
    <recommendedName>
        <fullName evidence="9">DEAD-box ATP-dependent RNA helicase RhpA</fullName>
        <ecNumber evidence="1">3.6.4.13</ecNumber>
    </recommendedName>
</protein>
<dbReference type="CDD" id="cd00268">
    <property type="entry name" value="DEADc"/>
    <property type="match status" value="1"/>
</dbReference>
<dbReference type="InterPro" id="IPR014001">
    <property type="entry name" value="Helicase_ATP-bd"/>
</dbReference>
<dbReference type="PROSITE" id="PS51195">
    <property type="entry name" value="Q_MOTIF"/>
    <property type="match status" value="1"/>
</dbReference>
<dbReference type="InterPro" id="IPR014014">
    <property type="entry name" value="RNA_helicase_DEAD_Q_motif"/>
</dbReference>
<keyword evidence="2" id="KW-0963">Cytoplasm</keyword>
<dbReference type="EMBL" id="CP040324">
    <property type="protein sequence ID" value="QHB30089.1"/>
    <property type="molecule type" value="Genomic_DNA"/>
</dbReference>
<dbReference type="GO" id="GO:0016787">
    <property type="term" value="F:hydrolase activity"/>
    <property type="evidence" value="ECO:0007669"/>
    <property type="project" value="UniProtKB-KW"/>
</dbReference>
<feature type="short sequence motif" description="Q motif" evidence="10">
    <location>
        <begin position="1"/>
        <end position="29"/>
    </location>
</feature>
<dbReference type="AlphaFoldDB" id="A0AAE6RGD2"/>
<dbReference type="GO" id="GO:0042255">
    <property type="term" value="P:ribosome assembly"/>
    <property type="evidence" value="ECO:0007669"/>
    <property type="project" value="UniProtKB-ARBA"/>
</dbReference>
<evidence type="ECO:0000256" key="10">
    <source>
        <dbReference type="PROSITE-ProRule" id="PRU00552"/>
    </source>
</evidence>
<comment type="similarity">
    <text evidence="7 11">Belongs to the DEAD box helicase family.</text>
</comment>
<dbReference type="EC" id="3.6.4.13" evidence="1"/>
<evidence type="ECO:0000256" key="4">
    <source>
        <dbReference type="ARBA" id="ARBA00022801"/>
    </source>
</evidence>
<evidence type="ECO:0000259" key="13">
    <source>
        <dbReference type="PROSITE" id="PS51192"/>
    </source>
</evidence>
<proteinExistence type="inferred from homology"/>
<gene>
    <name evidence="16" type="ORF">TCK1_4743</name>
</gene>
<evidence type="ECO:0000256" key="2">
    <source>
        <dbReference type="ARBA" id="ARBA00022490"/>
    </source>
</evidence>
<feature type="compositionally biased region" description="Basic and acidic residues" evidence="12">
    <location>
        <begin position="371"/>
        <end position="382"/>
    </location>
</feature>
<evidence type="ECO:0000256" key="8">
    <source>
        <dbReference type="ARBA" id="ARBA00047984"/>
    </source>
</evidence>
<dbReference type="SUPFAM" id="SSF52540">
    <property type="entry name" value="P-loop containing nucleoside triphosphate hydrolases"/>
    <property type="match status" value="1"/>
</dbReference>
<evidence type="ECO:0000313" key="16">
    <source>
        <dbReference type="EMBL" id="QHB30089.1"/>
    </source>
</evidence>
<accession>A0AAE6RGD2</accession>
<dbReference type="InterPro" id="IPR011545">
    <property type="entry name" value="DEAD/DEAH_box_helicase_dom"/>
</dbReference>
<keyword evidence="3 11" id="KW-0547">Nucleotide-binding</keyword>
<dbReference type="Pfam" id="PF00270">
    <property type="entry name" value="DEAD"/>
    <property type="match status" value="1"/>
</dbReference>
<dbReference type="FunFam" id="3.40.50.300:FF:000468">
    <property type="entry name" value="ATP-dependent RNA helicase RhlE"/>
    <property type="match status" value="1"/>
</dbReference>
<dbReference type="GO" id="GO:0003724">
    <property type="term" value="F:RNA helicase activity"/>
    <property type="evidence" value="ECO:0007669"/>
    <property type="project" value="UniProtKB-EC"/>
</dbReference>
<evidence type="ECO:0000256" key="9">
    <source>
        <dbReference type="ARBA" id="ARBA00074363"/>
    </source>
</evidence>
<dbReference type="PANTHER" id="PTHR47959">
    <property type="entry name" value="ATP-DEPENDENT RNA HELICASE RHLE-RELATED"/>
    <property type="match status" value="1"/>
</dbReference>
<feature type="region of interest" description="Disordered" evidence="12">
    <location>
        <begin position="371"/>
        <end position="443"/>
    </location>
</feature>
<evidence type="ECO:0000256" key="5">
    <source>
        <dbReference type="ARBA" id="ARBA00022806"/>
    </source>
</evidence>
<evidence type="ECO:0000259" key="14">
    <source>
        <dbReference type="PROSITE" id="PS51194"/>
    </source>
</evidence>
<keyword evidence="6 11" id="KW-0067">ATP-binding</keyword>
<evidence type="ECO:0000313" key="17">
    <source>
        <dbReference type="Proteomes" id="UP000464593"/>
    </source>
</evidence>